<dbReference type="SMART" id="SM00271">
    <property type="entry name" value="DnaJ"/>
    <property type="match status" value="1"/>
</dbReference>
<keyword evidence="7" id="KW-0812">Transmembrane</keyword>
<dbReference type="SUPFAM" id="SSF47781">
    <property type="entry name" value="RuvA domain 2-like"/>
    <property type="match status" value="1"/>
</dbReference>
<feature type="transmembrane region" description="Helical" evidence="7">
    <location>
        <begin position="1477"/>
        <end position="1493"/>
    </location>
</feature>
<dbReference type="SMART" id="SM00155">
    <property type="entry name" value="PLDc"/>
    <property type="match status" value="2"/>
</dbReference>
<evidence type="ECO:0000259" key="8">
    <source>
        <dbReference type="PROSITE" id="PS50035"/>
    </source>
</evidence>
<feature type="compositionally biased region" description="Polar residues" evidence="6">
    <location>
        <begin position="2104"/>
        <end position="2122"/>
    </location>
</feature>
<dbReference type="EMBL" id="CAUJNA010003806">
    <property type="protein sequence ID" value="CAJ1410138.1"/>
    <property type="molecule type" value="Genomic_DNA"/>
</dbReference>
<feature type="region of interest" description="Disordered" evidence="6">
    <location>
        <begin position="2104"/>
        <end position="2124"/>
    </location>
</feature>
<dbReference type="Pfam" id="PF12836">
    <property type="entry name" value="HHH_3"/>
    <property type="match status" value="1"/>
</dbReference>
<feature type="domain" description="J" evidence="9">
    <location>
        <begin position="2837"/>
        <end position="2898"/>
    </location>
</feature>
<dbReference type="Gene3D" id="2.60.120.260">
    <property type="entry name" value="Galactose-binding domain-like"/>
    <property type="match status" value="1"/>
</dbReference>
<feature type="transmembrane region" description="Helical" evidence="7">
    <location>
        <begin position="1653"/>
        <end position="1678"/>
    </location>
</feature>
<feature type="transmembrane region" description="Helical" evidence="7">
    <location>
        <begin position="1786"/>
        <end position="1806"/>
    </location>
</feature>
<dbReference type="SUPFAM" id="SSF46565">
    <property type="entry name" value="Chaperone J-domain"/>
    <property type="match status" value="1"/>
</dbReference>
<dbReference type="PROSITE" id="PS50035">
    <property type="entry name" value="PLD"/>
    <property type="match status" value="1"/>
</dbReference>
<feature type="compositionally biased region" description="Polar residues" evidence="6">
    <location>
        <begin position="2168"/>
        <end position="2181"/>
    </location>
</feature>
<name>A0AA36NMU1_9DINO</name>
<dbReference type="SUPFAM" id="SSF56024">
    <property type="entry name" value="Phospholipase D/nuclease"/>
    <property type="match status" value="2"/>
</dbReference>
<feature type="transmembrane region" description="Helical" evidence="7">
    <location>
        <begin position="1041"/>
        <end position="1063"/>
    </location>
</feature>
<proteinExistence type="inferred from homology"/>
<feature type="region of interest" description="Disordered" evidence="6">
    <location>
        <begin position="2168"/>
        <end position="2189"/>
    </location>
</feature>
<dbReference type="PANTHER" id="PTHR43856:SF1">
    <property type="entry name" value="MITOCHONDRIAL CARDIOLIPIN HYDROLASE"/>
    <property type="match status" value="1"/>
</dbReference>
<dbReference type="Proteomes" id="UP001178507">
    <property type="component" value="Unassembled WGS sequence"/>
</dbReference>
<dbReference type="GO" id="GO:0016891">
    <property type="term" value="F:RNA endonuclease activity producing 5'-phosphomonoesters, hydrolytic mechanism"/>
    <property type="evidence" value="ECO:0007669"/>
    <property type="project" value="TreeGrafter"/>
</dbReference>
<dbReference type="SMART" id="SM00278">
    <property type="entry name" value="HhH1"/>
    <property type="match status" value="2"/>
</dbReference>
<dbReference type="GO" id="GO:0016042">
    <property type="term" value="P:lipid catabolic process"/>
    <property type="evidence" value="ECO:0007669"/>
    <property type="project" value="UniProtKB-KW"/>
</dbReference>
<dbReference type="PROSITE" id="PS50076">
    <property type="entry name" value="DNAJ_2"/>
    <property type="match status" value="1"/>
</dbReference>
<feature type="region of interest" description="Disordered" evidence="6">
    <location>
        <begin position="1940"/>
        <end position="2011"/>
    </location>
</feature>
<dbReference type="InterPro" id="IPR010994">
    <property type="entry name" value="RuvA_2-like"/>
</dbReference>
<dbReference type="CDD" id="cd09171">
    <property type="entry name" value="PLDc_vPLD6_like"/>
    <property type="match status" value="2"/>
</dbReference>
<dbReference type="InterPro" id="IPR018253">
    <property type="entry name" value="DnaJ_domain_CS"/>
</dbReference>
<dbReference type="InterPro" id="IPR003583">
    <property type="entry name" value="Hlx-hairpin-Hlx_DNA-bd_motif"/>
</dbReference>
<keyword evidence="1" id="KW-0378">Hydrolase</keyword>
<dbReference type="GO" id="GO:0003677">
    <property type="term" value="F:DNA binding"/>
    <property type="evidence" value="ECO:0007669"/>
    <property type="project" value="InterPro"/>
</dbReference>
<dbReference type="Pfam" id="PF13091">
    <property type="entry name" value="PLDc_2"/>
    <property type="match status" value="2"/>
</dbReference>
<dbReference type="PROSITE" id="PS00636">
    <property type="entry name" value="DNAJ_1"/>
    <property type="match status" value="1"/>
</dbReference>
<feature type="transmembrane region" description="Helical" evidence="7">
    <location>
        <begin position="1120"/>
        <end position="1140"/>
    </location>
</feature>
<evidence type="ECO:0000256" key="7">
    <source>
        <dbReference type="SAM" id="Phobius"/>
    </source>
</evidence>
<feature type="transmembrane region" description="Helical" evidence="7">
    <location>
        <begin position="952"/>
        <end position="973"/>
    </location>
</feature>
<dbReference type="InterPro" id="IPR025202">
    <property type="entry name" value="PLD-like_dom"/>
</dbReference>
<feature type="transmembrane region" description="Helical" evidence="7">
    <location>
        <begin position="1585"/>
        <end position="1604"/>
    </location>
</feature>
<dbReference type="InterPro" id="IPR004509">
    <property type="entry name" value="Competence_ComEA_HhH"/>
</dbReference>
<feature type="transmembrane region" description="Helical" evidence="7">
    <location>
        <begin position="1698"/>
        <end position="1720"/>
    </location>
</feature>
<keyword evidence="7" id="KW-1133">Transmembrane helix</keyword>
<keyword evidence="2" id="KW-0442">Lipid degradation</keyword>
<evidence type="ECO:0000256" key="6">
    <source>
        <dbReference type="SAM" id="MobiDB-lite"/>
    </source>
</evidence>
<reference evidence="10" key="1">
    <citation type="submission" date="2023-08" db="EMBL/GenBank/DDBJ databases">
        <authorList>
            <person name="Chen Y."/>
            <person name="Shah S."/>
            <person name="Dougan E. K."/>
            <person name="Thang M."/>
            <person name="Chan C."/>
        </authorList>
    </citation>
    <scope>NUCLEOTIDE SEQUENCE</scope>
</reference>
<dbReference type="CDD" id="cd06257">
    <property type="entry name" value="DnaJ"/>
    <property type="match status" value="1"/>
</dbReference>
<keyword evidence="11" id="KW-1185">Reference proteome</keyword>
<feature type="transmembrane region" description="Helical" evidence="7">
    <location>
        <begin position="1610"/>
        <end position="1632"/>
    </location>
</feature>
<evidence type="ECO:0000313" key="10">
    <source>
        <dbReference type="EMBL" id="CAJ1410138.1"/>
    </source>
</evidence>
<evidence type="ECO:0000259" key="9">
    <source>
        <dbReference type="PROSITE" id="PS50076"/>
    </source>
</evidence>
<feature type="transmembrane region" description="Helical" evidence="7">
    <location>
        <begin position="1547"/>
        <end position="1564"/>
    </location>
</feature>
<dbReference type="InterPro" id="IPR051406">
    <property type="entry name" value="PLD_domain"/>
</dbReference>
<feature type="compositionally biased region" description="Acidic residues" evidence="6">
    <location>
        <begin position="1957"/>
        <end position="1968"/>
    </location>
</feature>
<feature type="transmembrane region" description="Helical" evidence="7">
    <location>
        <begin position="1745"/>
        <end position="1766"/>
    </location>
</feature>
<dbReference type="Gene3D" id="3.30.870.10">
    <property type="entry name" value="Endonuclease Chain A"/>
    <property type="match status" value="2"/>
</dbReference>
<protein>
    <recommendedName>
        <fullName evidence="5">Mitochondrial cardiolipin hydrolase</fullName>
    </recommendedName>
</protein>
<accession>A0AA36NMU1</accession>
<dbReference type="PANTHER" id="PTHR43856">
    <property type="entry name" value="CARDIOLIPIN HYDROLASE"/>
    <property type="match status" value="1"/>
</dbReference>
<feature type="transmembrane region" description="Helical" evidence="7">
    <location>
        <begin position="1258"/>
        <end position="1280"/>
    </location>
</feature>
<dbReference type="InterPro" id="IPR001623">
    <property type="entry name" value="DnaJ_domain"/>
</dbReference>
<keyword evidence="3" id="KW-0443">Lipid metabolism</keyword>
<dbReference type="GO" id="GO:0006281">
    <property type="term" value="P:DNA repair"/>
    <property type="evidence" value="ECO:0007669"/>
    <property type="project" value="InterPro"/>
</dbReference>
<feature type="transmembrane region" description="Helical" evidence="7">
    <location>
        <begin position="1300"/>
        <end position="1324"/>
    </location>
</feature>
<dbReference type="NCBIfam" id="TIGR00426">
    <property type="entry name" value="competence protein ComEA helix-hairpin-helix repeat region"/>
    <property type="match status" value="1"/>
</dbReference>
<feature type="transmembrane region" description="Helical" evidence="7">
    <location>
        <begin position="1210"/>
        <end position="1237"/>
    </location>
</feature>
<feature type="transmembrane region" description="Helical" evidence="7">
    <location>
        <begin position="1180"/>
        <end position="1204"/>
    </location>
</feature>
<sequence length="3086" mass="341639">MGLQRWSGEDWVTTERWWDAKATWGVLEPTLDTPFVGNAPGVWEDLRPPSRSCWRISNDDYTRGQWMVHELEFYSSEHCLEEDSKLRGSPLAMQGPRHLDTRRAFDGDLRQDLAWVSSCSQGLGGGCIPGEAWLGLYVRGQQPDVKCFRILQSKELQRQSSFLSMGMYIEGNWQLHSYHREIGGGTWNRRPALPWTIWRIRNNEEIEAQWRVPEVRAYRDPLCLVSMTPGQPLASGYFLGDEPGLAMDDDATSMWTANCDESCNETRKYWIGVELPPDAKDAEAGDLLVRCFRVWQSERMEQQMISTQVQLWNGEIFIISPITQTGSLSDIGGGVWSRPTASFMTRWRLVPDVPEDRHWRLLELELYADSMCQQRLPMAGTFGGESVLASSYVPFVTGFRRAGKGKMWSEAEQLSDEDPTTSILIDHMPGRARPGFLGVDYLSSAMWVRCVKLMQGSMPMEYVPSVRLELWDGKDWRSEDPEMSPVEVQLDGLGGGGWQRRPAQPGSLWRVENADVVPEGWALYEVELHKDSGCTDLLQGEVIASGYAPPASRGPANAVDGNTTTVWLSQCCRVQNLHRPLGFELVEPSIGCNVSDAWVGLDLGARTTVEHVKCVRILQVGFESMQSRSVWVSKWDGRAWQKQWELGGLGGSDWNRRPAAGNTMWRLLYLSRKDVPCPNQLTRITQRPWGISDLKFFSDDDCAEQIPAGASITSGGFDVFTPSAVDQPSYSASRMVDDDLLTTWAANCRTGFELVDTDFTNCSGAWVGMQWSSAREVRCVSMVQSRWESARCCDAADEMQLQRWNGSEWVEASWFRRPPVPAVKTQFNYRDPVHLGAEFKNVGECPSRLSEKRMFQETIVEQRGRRDSEKCIVQLTGAVTLLAEPYCIKHPRCVTVFGTSGTCCPIGDLVESNNRCCCGFLAGEPIFADEISLTDTRDKLSFEFSTIWMSNVLPWVGLAVTVALYLAAILMPIDVEERARLWVLEAMEDSGRRLFLRRLLVIAAWPLLGWRTFLATSKSQVSSIIRWFILPENRLPKPTELYRSLLFLVFGSLLSGMAPWLMLGAIAGEIMIWAALQLCQVIRYFKSPFDPLDLRDQQLRQEVSQVLVNQDDGMSSAFDIAAGVATTIVWGLAFFGKFIFDLLIVRAQMLSVEAIVNIEADKVVELFPGLLQSLREPAMLLYDIMYLTSQLISWTLGQLVGIPLCEGSCALAGSVALVMILYGASQWLNYDLFGLFVAARQVVKATRPECQRILAQSLILLCLGASFAAVQMTMVLFTRALAFANPFVASTWVCPYDDTLAIFVGRILLTGSSILGLIFVFLCVNGHFVGQDYITSRVAGFLGIDLAALDPDGTGDDGGMFRFDVFGAALPTLFGVWWDPWNIDAYLVRERAHVYSMELRDPQACKYCNKIHVRYDLMMTATGRTVSAAVQIVPYGAVVAKACEYLNDPPLIYIGTKMSCMRVHMVERQHTKGTKNALMWAYLFVATLLAHSIEYGVPFLKRATSVSMLVYLFMGVFTLTEENLVEQGTYVILAGFGLSFLKAALEKLIPAILSYGLSGVYFAISRSEGQVTRNTDIPRTITGQVLSGATAASIISGSLLATGWGTTVEAILIGSGGGYAFSLLSLLINALFEQTAPNADEKVKRNVFQLVSKLFMSLLTGGGLGVLAVYAGEAGLAIDSPMADAFEFQKSLGDRWTIRGSIGLGVLAVAIQFITLRLVLVENLPPVVKATINPDYDWRDSPTWLVLRTVLFFPALTAIPTCTLVTVVLRDWIKSLWSFSPIEHQLIMTVAAIVLANVSALTVYRLMNSLPQLIGFFATVLAACMLCPWNFLFGAFTAVWIGVAIGSILEEVVLRRILQREIRRRKDTGEDDEAFVDQQRAACMEDWEKLDDEVEEEVPPEEPNREERLQAYLEIAAAGGSAIEFSKEVFGTESKEAFDMNESKDVIQSESASATDDAVEDEPEECEQPQESLDAGPIVEFFNPMALEDRSEGVSSRAGSKTSRAASWAASRASSRAGSKLSLGSRAPSRAASKALSLQDGAANASPEEEEALRQAALMDAEAGPEGEVEADNRGIPGAIEDIAPQSILRSSASAEMQMELSLTSRTQSSYPLEQLSPQSSPMDELEDGFDFSRDFGGEESFLDNSRGPSKAASMRSGVMTHRSQLMTQRSQLNTQRSTAAQRAVPDPLAPRLPEGDALAMCLDLRLLQLYREAENLASKLSMLFLPAEDSAPLGEKSGRLQDQSFTGSLVCVPAPRSDASSSSGLAATRGLLNVNDASVDDLLSLPGIGRAKAEKIVAYREQHGAFSTAADLAKVPGIGQRLALNLGGHLCFGDDHGWLDSLGDSCRCSLPQLPGICCCCCWACPWGATSEEAIFFPDESKAGLSRLLRLLDGAKRSLDIAVFAISHKDLASAVLAAHRRGVVVRVLTDDMQAKQDNSEVPGLKRAGVRVCMDANEKMHMHHKFVISDGCTLISGSLNWTHAAVEKGNENVVISQNRDLCAQFAQEFERMWAAFSRGSVADAPAASFVGNVAALFFPESTMKNVGMIMSELESARRSIEVAVFTLTLDSLVDVLIQKHKAGLAVRIITDNRQASVPGADAQRLARSGVPVRTDRSWYAMHHKFAVIDERTLINGSFNWTAQATKGNQEDAIIFRDYVHLAEDFVAEFDRLWDDFDEFHCQFQFEIPAEMLGMMGGGGGGGGGRKGAEWPKTENSEVSADFEWLVNTEWEGKTSKYLLLRDGFVESPLKECEPEGHCLWAANNGRVLINTPKLKVVKFSIEGLDKVDRKKLENKEESELQKISLVMEKPSKSTGKKGKLGFKRVAVADEQDSMVSADLYKVLDVPEDADQSAVKSKFRRLSVQNHPDKGGDPHVFNELREAYEVLGDTEKRRQYNLGGMQLVKNVEIAWKEVEGQKAQLDAQLNQVPKNHPQYKMFQAQIEQQKKQFDKASIESKIQQKLQSEELEVMVDISASDLYNGVEKKVFTFPRLMICRGCKEDPSKPECQDCGRCPPEKVQVPQYGMTPFGRQVVGMREKEQESRERCREVGVEVPLRVSKGAKQGASLKVMANIGHQTPGKFPGKACAL</sequence>
<evidence type="ECO:0000256" key="4">
    <source>
        <dbReference type="ARBA" id="ARBA00038012"/>
    </source>
</evidence>
<feature type="compositionally biased region" description="Low complexity" evidence="6">
    <location>
        <begin position="2000"/>
        <end position="2011"/>
    </location>
</feature>
<dbReference type="InterPro" id="IPR036869">
    <property type="entry name" value="J_dom_sf"/>
</dbReference>
<comment type="caution">
    <text evidence="10">The sequence shown here is derived from an EMBL/GenBank/DDBJ whole genome shotgun (WGS) entry which is preliminary data.</text>
</comment>
<evidence type="ECO:0000256" key="1">
    <source>
        <dbReference type="ARBA" id="ARBA00022801"/>
    </source>
</evidence>
<gene>
    <name evidence="10" type="ORF">EVOR1521_LOCUS31060</name>
</gene>
<evidence type="ECO:0000256" key="3">
    <source>
        <dbReference type="ARBA" id="ARBA00023098"/>
    </source>
</evidence>
<organism evidence="10 11">
    <name type="scientific">Effrenium voratum</name>
    <dbReference type="NCBI Taxonomy" id="2562239"/>
    <lineage>
        <taxon>Eukaryota</taxon>
        <taxon>Sar</taxon>
        <taxon>Alveolata</taxon>
        <taxon>Dinophyceae</taxon>
        <taxon>Suessiales</taxon>
        <taxon>Symbiodiniaceae</taxon>
        <taxon>Effrenium</taxon>
    </lineage>
</organism>
<evidence type="ECO:0000313" key="11">
    <source>
        <dbReference type="Proteomes" id="UP001178507"/>
    </source>
</evidence>
<evidence type="ECO:0000256" key="2">
    <source>
        <dbReference type="ARBA" id="ARBA00022963"/>
    </source>
</evidence>
<dbReference type="Gene3D" id="1.10.287.110">
    <property type="entry name" value="DnaJ domain"/>
    <property type="match status" value="1"/>
</dbReference>
<dbReference type="Gene3D" id="1.10.150.280">
    <property type="entry name" value="AF1531-like domain"/>
    <property type="match status" value="1"/>
</dbReference>
<evidence type="ECO:0000256" key="5">
    <source>
        <dbReference type="ARBA" id="ARBA00040549"/>
    </source>
</evidence>
<dbReference type="Pfam" id="PF00226">
    <property type="entry name" value="DnaJ"/>
    <property type="match status" value="1"/>
</dbReference>
<dbReference type="InterPro" id="IPR001736">
    <property type="entry name" value="PLipase_D/transphosphatidylase"/>
</dbReference>
<comment type="similarity">
    <text evidence="4">Belongs to the phospholipase D family. MitoPLD/Zucchini subfamily.</text>
</comment>
<feature type="transmembrane region" description="Helical" evidence="7">
    <location>
        <begin position="1813"/>
        <end position="1832"/>
    </location>
</feature>
<keyword evidence="7" id="KW-0472">Membrane</keyword>
<feature type="domain" description="PLD phosphodiesterase" evidence="8">
    <location>
        <begin position="2616"/>
        <end position="2643"/>
    </location>
</feature>